<dbReference type="Gene3D" id="3.30.70.1290">
    <property type="entry name" value="Transposase IS200-like"/>
    <property type="match status" value="1"/>
</dbReference>
<name>A0AB74V8X1_9GAMM</name>
<evidence type="ECO:0008006" key="2">
    <source>
        <dbReference type="Google" id="ProtNLM"/>
    </source>
</evidence>
<protein>
    <recommendedName>
        <fullName evidence="2">Transposase IS200-like domain-containing protein</fullName>
    </recommendedName>
</protein>
<proteinExistence type="predicted"/>
<accession>A0AB74V8X1</accession>
<dbReference type="GO" id="GO:0006313">
    <property type="term" value="P:DNA transposition"/>
    <property type="evidence" value="ECO:0007669"/>
    <property type="project" value="InterPro"/>
</dbReference>
<dbReference type="GO" id="GO:0004803">
    <property type="term" value="F:transposase activity"/>
    <property type="evidence" value="ECO:0007669"/>
    <property type="project" value="InterPro"/>
</dbReference>
<dbReference type="EMBL" id="CP170722">
    <property type="protein sequence ID" value="XIA24074.1"/>
    <property type="molecule type" value="Genomic_DNA"/>
</dbReference>
<dbReference type="GO" id="GO:0003677">
    <property type="term" value="F:DNA binding"/>
    <property type="evidence" value="ECO:0007669"/>
    <property type="project" value="InterPro"/>
</dbReference>
<gene>
    <name evidence="1" type="ORF">ACFCQI_03730</name>
</gene>
<dbReference type="AlphaFoldDB" id="A0AB74V8X1"/>
<dbReference type="SUPFAM" id="SSF143422">
    <property type="entry name" value="Transposase IS200-like"/>
    <property type="match status" value="1"/>
</dbReference>
<dbReference type="RefSeq" id="WP_395121238.1">
    <property type="nucleotide sequence ID" value="NZ_CP170722.1"/>
</dbReference>
<reference evidence="1" key="1">
    <citation type="submission" date="2024-10" db="EMBL/GenBank/DDBJ databases">
        <authorList>
            <person name="Lesea H.P."/>
            <person name="Kuehl J.V."/>
            <person name="Chandonia J.-M."/>
        </authorList>
    </citation>
    <scope>NUCLEOTIDE SEQUENCE</scope>
    <source>
        <strain evidence="1">FW102-FHT14D06</strain>
    </source>
</reference>
<evidence type="ECO:0000313" key="1">
    <source>
        <dbReference type="EMBL" id="XIA24074.1"/>
    </source>
</evidence>
<sequence length="52" mass="6026">MQAYVLKTGHVHLLVTPAACGQVARMMQSLGRRYVRYINDRYRRTGTLWEGT</sequence>
<dbReference type="InterPro" id="IPR036515">
    <property type="entry name" value="Transposase_17_sf"/>
</dbReference>
<organism evidence="1">
    <name type="scientific">Rhodanobacter sp. FW102-FHT14D06</name>
    <dbReference type="NCBI Taxonomy" id="3351461"/>
    <lineage>
        <taxon>Bacteria</taxon>
        <taxon>Pseudomonadati</taxon>
        <taxon>Pseudomonadota</taxon>
        <taxon>Gammaproteobacteria</taxon>
        <taxon>Lysobacterales</taxon>
        <taxon>Rhodanobacteraceae</taxon>
        <taxon>Rhodanobacter</taxon>
    </lineage>
</organism>